<protein>
    <recommendedName>
        <fullName evidence="3">exoribonuclease II</fullName>
        <ecNumber evidence="3">3.1.13.1</ecNumber>
    </recommendedName>
</protein>
<dbReference type="EMBL" id="VKAD01000002">
    <property type="protein sequence ID" value="TXR52097.1"/>
    <property type="molecule type" value="Genomic_DNA"/>
</dbReference>
<dbReference type="InterPro" id="IPR001900">
    <property type="entry name" value="RNase_II/R"/>
</dbReference>
<dbReference type="InterPro" id="IPR012340">
    <property type="entry name" value="NA-bd_OB-fold"/>
</dbReference>
<dbReference type="Proteomes" id="UP000321764">
    <property type="component" value="Unassembled WGS sequence"/>
</dbReference>
<evidence type="ECO:0000256" key="7">
    <source>
        <dbReference type="ARBA" id="ARBA00022839"/>
    </source>
</evidence>
<keyword evidence="6" id="KW-0378">Hydrolase</keyword>
<evidence type="ECO:0000256" key="1">
    <source>
        <dbReference type="ARBA" id="ARBA00001849"/>
    </source>
</evidence>
<sequence length="650" mass="72061">MLDAKSLAVLQSLKSDIKASKEVFTGTIKGTSKSFGFVVTDSGDEHFVAPDQMSKAFPGDVVTFSLVEQDGGKSKAELESLVRSEFVDFTGVFVIRGKAQGVEPFNDRFSGWLFVPPKQTGNAEHNSLVTAKVTRHPWESGKAQAEVTAILGHADNNRSWYSVALNEYQVPESFSEQELAAAEALLNKGFEAGACEASTEYQDLTTLPFVTIDAETTLDMDDALYAEKTADGWQLWVAIADAAYFIEPDSILDKAARLRLNTTYLPGLTLPMLPDELSNNAISLVAGKPRQAMVFKLTVDQNGAVNAFDVQQANIINHAKLSYQQLSGFLDQQLPLSDNADIAALAPQLQTLAEATAALASWRQQHATPPIDRPDYRIRVDADFNVTHIDIEHRSSARALVEEAMVATNHQVAVWLQQDDALFMTHKGFKADRESELKGLLREYAPSVAELDASELENFVTIINNAQQHADFPLASLLQKRFDRSQWQKNAQPHFGLGLSCYTNATSPIRKYSDLSIHRLIKAKLAQKPVSSDEQLLESLNERGSVSRQVSRKVETRLRHQWLKKQTAEQYSAVVVHINANGLSVELNDCGTRGFVDLRKHKPKFSYDPLRMLLKNEQQEYRLGMPVQVSISQLSDDSLQLALVETPVAD</sequence>
<dbReference type="SMART" id="SM00357">
    <property type="entry name" value="CSP"/>
    <property type="match status" value="1"/>
</dbReference>
<dbReference type="InterPro" id="IPR003029">
    <property type="entry name" value="S1_domain"/>
</dbReference>
<evidence type="ECO:0000256" key="2">
    <source>
        <dbReference type="ARBA" id="ARBA00004496"/>
    </source>
</evidence>
<keyword evidence="4" id="KW-0963">Cytoplasm</keyword>
<dbReference type="PANTHER" id="PTHR23355">
    <property type="entry name" value="RIBONUCLEASE"/>
    <property type="match status" value="1"/>
</dbReference>
<dbReference type="InterPro" id="IPR050180">
    <property type="entry name" value="RNR_Ribonuclease"/>
</dbReference>
<keyword evidence="5" id="KW-0540">Nuclease</keyword>
<comment type="subcellular location">
    <subcellularLocation>
        <location evidence="2">Cytoplasm</location>
    </subcellularLocation>
</comment>
<name>A0A5C8Z3H7_9GAMM</name>
<dbReference type="InterPro" id="IPR011129">
    <property type="entry name" value="CSD"/>
</dbReference>
<evidence type="ECO:0000256" key="3">
    <source>
        <dbReference type="ARBA" id="ARBA00012163"/>
    </source>
</evidence>
<dbReference type="Pfam" id="PF17876">
    <property type="entry name" value="CSD2"/>
    <property type="match status" value="1"/>
</dbReference>
<keyword evidence="7" id="KW-0269">Exonuclease</keyword>
<dbReference type="PANTHER" id="PTHR23355:SF37">
    <property type="entry name" value="EXORIBONUCLEASE 2"/>
    <property type="match status" value="1"/>
</dbReference>
<comment type="catalytic activity">
    <reaction evidence="1">
        <text>Exonucleolytic cleavage in the 3'- to 5'-direction to yield nucleoside 5'-phosphates.</text>
        <dbReference type="EC" id="3.1.13.1"/>
    </reaction>
</comment>
<dbReference type="EC" id="3.1.13.1" evidence="3"/>
<dbReference type="GO" id="GO:0005829">
    <property type="term" value="C:cytosol"/>
    <property type="evidence" value="ECO:0007669"/>
    <property type="project" value="TreeGrafter"/>
</dbReference>
<dbReference type="OrthoDB" id="9764149at2"/>
<evidence type="ECO:0000313" key="11">
    <source>
        <dbReference type="Proteomes" id="UP000321764"/>
    </source>
</evidence>
<dbReference type="Pfam" id="PF08206">
    <property type="entry name" value="OB_RNB"/>
    <property type="match status" value="1"/>
</dbReference>
<evidence type="ECO:0000256" key="6">
    <source>
        <dbReference type="ARBA" id="ARBA00022801"/>
    </source>
</evidence>
<evidence type="ECO:0000256" key="4">
    <source>
        <dbReference type="ARBA" id="ARBA00022490"/>
    </source>
</evidence>
<keyword evidence="8" id="KW-0694">RNA-binding</keyword>
<dbReference type="Pfam" id="PF00773">
    <property type="entry name" value="RNB"/>
    <property type="match status" value="1"/>
</dbReference>
<feature type="domain" description="S1 motif" evidence="9">
    <location>
        <begin position="568"/>
        <end position="646"/>
    </location>
</feature>
<dbReference type="NCBIfam" id="TIGR00358">
    <property type="entry name" value="3_prime_RNase"/>
    <property type="match status" value="1"/>
</dbReference>
<dbReference type="PROSITE" id="PS01175">
    <property type="entry name" value="RIBONUCLEASE_II"/>
    <property type="match status" value="1"/>
</dbReference>
<dbReference type="AlphaFoldDB" id="A0A5C8Z3H7"/>
<dbReference type="GO" id="GO:0008859">
    <property type="term" value="F:exoribonuclease II activity"/>
    <property type="evidence" value="ECO:0007669"/>
    <property type="project" value="UniProtKB-EC"/>
</dbReference>
<dbReference type="GO" id="GO:0003723">
    <property type="term" value="F:RNA binding"/>
    <property type="evidence" value="ECO:0007669"/>
    <property type="project" value="UniProtKB-KW"/>
</dbReference>
<dbReference type="SUPFAM" id="SSF50249">
    <property type="entry name" value="Nucleic acid-binding proteins"/>
    <property type="match status" value="3"/>
</dbReference>
<comment type="caution">
    <text evidence="10">The sequence shown here is derived from an EMBL/GenBank/DDBJ whole genome shotgun (WGS) entry which is preliminary data.</text>
</comment>
<evidence type="ECO:0000256" key="8">
    <source>
        <dbReference type="ARBA" id="ARBA00022884"/>
    </source>
</evidence>
<dbReference type="InterPro" id="IPR022966">
    <property type="entry name" value="RNase_II/R_CS"/>
</dbReference>
<dbReference type="PROSITE" id="PS50126">
    <property type="entry name" value="S1"/>
    <property type="match status" value="1"/>
</dbReference>
<dbReference type="Gene3D" id="2.40.50.140">
    <property type="entry name" value="Nucleic acid-binding proteins"/>
    <property type="match status" value="1"/>
</dbReference>
<evidence type="ECO:0000256" key="5">
    <source>
        <dbReference type="ARBA" id="ARBA00022722"/>
    </source>
</evidence>
<dbReference type="InterPro" id="IPR013223">
    <property type="entry name" value="RNase_B_OB_dom"/>
</dbReference>
<reference evidence="10 11" key="1">
    <citation type="submission" date="2019-07" db="EMBL/GenBank/DDBJ databases">
        <title>Reinekea sp. strain SSH23 genome sequencing and assembly.</title>
        <authorList>
            <person name="Kim I."/>
        </authorList>
    </citation>
    <scope>NUCLEOTIDE SEQUENCE [LARGE SCALE GENOMIC DNA]</scope>
    <source>
        <strain evidence="10 11">SSH23</strain>
    </source>
</reference>
<gene>
    <name evidence="10" type="ORF">FME95_11825</name>
</gene>
<organism evidence="10 11">
    <name type="scientific">Reinekea thalattae</name>
    <dbReference type="NCBI Taxonomy" id="2593301"/>
    <lineage>
        <taxon>Bacteria</taxon>
        <taxon>Pseudomonadati</taxon>
        <taxon>Pseudomonadota</taxon>
        <taxon>Gammaproteobacteria</taxon>
        <taxon>Oceanospirillales</taxon>
        <taxon>Saccharospirillaceae</taxon>
        <taxon>Reinekea</taxon>
    </lineage>
</organism>
<dbReference type="InterPro" id="IPR004476">
    <property type="entry name" value="RNase_II/RNase_R"/>
</dbReference>
<dbReference type="GO" id="GO:0006402">
    <property type="term" value="P:mRNA catabolic process"/>
    <property type="evidence" value="ECO:0007669"/>
    <property type="project" value="TreeGrafter"/>
</dbReference>
<evidence type="ECO:0000313" key="10">
    <source>
        <dbReference type="EMBL" id="TXR52097.1"/>
    </source>
</evidence>
<proteinExistence type="predicted"/>
<accession>A0A5C8Z3H7</accession>
<dbReference type="SMART" id="SM00955">
    <property type="entry name" value="RNB"/>
    <property type="match status" value="1"/>
</dbReference>
<dbReference type="RefSeq" id="WP_147714693.1">
    <property type="nucleotide sequence ID" value="NZ_VKAD01000002.1"/>
</dbReference>
<keyword evidence="11" id="KW-1185">Reference proteome</keyword>
<evidence type="ECO:0000259" key="9">
    <source>
        <dbReference type="PROSITE" id="PS50126"/>
    </source>
</evidence>
<dbReference type="InterPro" id="IPR040476">
    <property type="entry name" value="CSD2"/>
</dbReference>